<evidence type="ECO:0000313" key="2">
    <source>
        <dbReference type="EMBL" id="CAL6060453.1"/>
    </source>
</evidence>
<evidence type="ECO:0000313" key="1">
    <source>
        <dbReference type="EMBL" id="CAI9945784.1"/>
    </source>
</evidence>
<keyword evidence="3" id="KW-1185">Reference proteome</keyword>
<accession>A0AA86Q4V1</accession>
<evidence type="ECO:0000313" key="3">
    <source>
        <dbReference type="Proteomes" id="UP001642409"/>
    </source>
</evidence>
<organism evidence="1">
    <name type="scientific">Hexamita inflata</name>
    <dbReference type="NCBI Taxonomy" id="28002"/>
    <lineage>
        <taxon>Eukaryota</taxon>
        <taxon>Metamonada</taxon>
        <taxon>Diplomonadida</taxon>
        <taxon>Hexamitidae</taxon>
        <taxon>Hexamitinae</taxon>
        <taxon>Hexamita</taxon>
    </lineage>
</organism>
<gene>
    <name evidence="1" type="ORF">HINF_LOCUS33429</name>
    <name evidence="2" type="ORF">HINF_LOCUS49233</name>
</gene>
<sequence>MQIIQIHQFQIIPHQREVRSKTGTLPGQLLPNHKQFNKKQKYVSLDTKCDLCNCKNDIYHELNCKKLQRNHILTHDYFVRQLADKMIDANKVREVKEVSKNNNNRTDQKHISINNQHIQIVIQYSPKNQSKIFNHFLSFDEC</sequence>
<dbReference type="Proteomes" id="UP001642409">
    <property type="component" value="Unassembled WGS sequence"/>
</dbReference>
<protein>
    <submittedName>
        <fullName evidence="2">Hypothetical_protein</fullName>
    </submittedName>
</protein>
<dbReference type="AlphaFoldDB" id="A0AA86Q4V1"/>
<reference evidence="2 3" key="2">
    <citation type="submission" date="2024-07" db="EMBL/GenBank/DDBJ databases">
        <authorList>
            <person name="Akdeniz Z."/>
        </authorList>
    </citation>
    <scope>NUCLEOTIDE SEQUENCE [LARGE SCALE GENOMIC DNA]</scope>
</reference>
<reference evidence="1" key="1">
    <citation type="submission" date="2023-06" db="EMBL/GenBank/DDBJ databases">
        <authorList>
            <person name="Kurt Z."/>
        </authorList>
    </citation>
    <scope>NUCLEOTIDE SEQUENCE</scope>
</reference>
<comment type="caution">
    <text evidence="1">The sequence shown here is derived from an EMBL/GenBank/DDBJ whole genome shotgun (WGS) entry which is preliminary data.</text>
</comment>
<name>A0AA86Q4V1_9EUKA</name>
<dbReference type="EMBL" id="CATOUU010000751">
    <property type="protein sequence ID" value="CAI9945784.1"/>
    <property type="molecule type" value="Genomic_DNA"/>
</dbReference>
<proteinExistence type="predicted"/>
<dbReference type="EMBL" id="CAXDID020000230">
    <property type="protein sequence ID" value="CAL6060453.1"/>
    <property type="molecule type" value="Genomic_DNA"/>
</dbReference>